<evidence type="ECO:0000256" key="1">
    <source>
        <dbReference type="SAM" id="SignalP"/>
    </source>
</evidence>
<reference evidence="3 4" key="1">
    <citation type="submission" date="2018-09" db="EMBL/GenBank/DDBJ databases">
        <title>Genomic Encyclopedia of Archaeal and Bacterial Type Strains, Phase II (KMG-II): from individual species to whole genera.</title>
        <authorList>
            <person name="Goeker M."/>
        </authorList>
    </citation>
    <scope>NUCLEOTIDE SEQUENCE [LARGE SCALE GENOMIC DNA]</scope>
    <source>
        <strain evidence="3 4">DSM 21950</strain>
    </source>
</reference>
<dbReference type="EMBL" id="RAPQ01000012">
    <property type="protein sequence ID" value="RKD96896.1"/>
    <property type="molecule type" value="Genomic_DNA"/>
</dbReference>
<gene>
    <name evidence="3" type="ORF">BXY64_3846</name>
</gene>
<evidence type="ECO:0000313" key="3">
    <source>
        <dbReference type="EMBL" id="RKD96896.1"/>
    </source>
</evidence>
<organism evidence="3 4">
    <name type="scientific">Marinifilum flexuosum</name>
    <dbReference type="NCBI Taxonomy" id="1117708"/>
    <lineage>
        <taxon>Bacteria</taxon>
        <taxon>Pseudomonadati</taxon>
        <taxon>Bacteroidota</taxon>
        <taxon>Bacteroidia</taxon>
        <taxon>Marinilabiliales</taxon>
        <taxon>Marinifilaceae</taxon>
    </lineage>
</organism>
<dbReference type="Pfam" id="PF01551">
    <property type="entry name" value="Peptidase_M23"/>
    <property type="match status" value="1"/>
</dbReference>
<sequence>MNKIALCICFCLLVVVGKTSLAQSDIELKYERKSDNSVDFTYSKKVYGTYYLLIKFDDLTNAMQTSYGSHVSGRTGRFFTLKPKNPANGIGFSYTYIYQRGKVNPKVKDDMVYMLPFKPATKVKVRKAEYMGLTFGNGSPDDFNAFVFNVEKEEPVVAARKGLVVQVEDKHIADTTRKYSFVSSTNRVLIEHKDGTLAEYSGFKSGTINVKEGDMVNPMDPIGIVGRFDSNKNCRLTLMVYYLKTKKLFDSKKEENKHNQYGYVNPIFCYKGGKSLLLPNNYYSSDCNDELITQEFSRREKKKYVSKL</sequence>
<dbReference type="CDD" id="cd12797">
    <property type="entry name" value="M23_peptidase"/>
    <property type="match status" value="1"/>
</dbReference>
<dbReference type="InterPro" id="IPR016047">
    <property type="entry name" value="M23ase_b-sheet_dom"/>
</dbReference>
<proteinExistence type="predicted"/>
<keyword evidence="4" id="KW-1185">Reference proteome</keyword>
<feature type="chain" id="PRO_5019032355" evidence="1">
    <location>
        <begin position="23"/>
        <end position="308"/>
    </location>
</feature>
<comment type="caution">
    <text evidence="3">The sequence shown here is derived from an EMBL/GenBank/DDBJ whole genome shotgun (WGS) entry which is preliminary data.</text>
</comment>
<dbReference type="AlphaFoldDB" id="A0A419WNB8"/>
<dbReference type="SUPFAM" id="SSF51261">
    <property type="entry name" value="Duplicated hybrid motif"/>
    <property type="match status" value="1"/>
</dbReference>
<dbReference type="RefSeq" id="WP_120241544.1">
    <property type="nucleotide sequence ID" value="NZ_RAPQ01000012.1"/>
</dbReference>
<feature type="signal peptide" evidence="1">
    <location>
        <begin position="1"/>
        <end position="22"/>
    </location>
</feature>
<name>A0A419WNB8_9BACT</name>
<dbReference type="InterPro" id="IPR011055">
    <property type="entry name" value="Dup_hybrid_motif"/>
</dbReference>
<dbReference type="Gene3D" id="2.70.70.10">
    <property type="entry name" value="Glucose Permease (Domain IIA)"/>
    <property type="match status" value="1"/>
</dbReference>
<dbReference type="OrthoDB" id="1112802at2"/>
<evidence type="ECO:0000259" key="2">
    <source>
        <dbReference type="Pfam" id="PF01551"/>
    </source>
</evidence>
<protein>
    <submittedName>
        <fullName evidence="3">Peptidase M23-like protein</fullName>
    </submittedName>
</protein>
<evidence type="ECO:0000313" key="4">
    <source>
        <dbReference type="Proteomes" id="UP000284531"/>
    </source>
</evidence>
<feature type="domain" description="M23ase beta-sheet core" evidence="2">
    <location>
        <begin position="147"/>
        <end position="241"/>
    </location>
</feature>
<accession>A0A419WNB8</accession>
<keyword evidence="1" id="KW-0732">Signal</keyword>
<dbReference type="Proteomes" id="UP000284531">
    <property type="component" value="Unassembled WGS sequence"/>
</dbReference>